<evidence type="ECO:0000256" key="1">
    <source>
        <dbReference type="SAM" id="MobiDB-lite"/>
    </source>
</evidence>
<name>A0A4C1UX31_EUMVA</name>
<evidence type="ECO:0000313" key="2">
    <source>
        <dbReference type="EMBL" id="GBP30790.1"/>
    </source>
</evidence>
<protein>
    <submittedName>
        <fullName evidence="2">Uncharacterized protein</fullName>
    </submittedName>
</protein>
<sequence length="94" mass="10351">MGYKLRAVTADGPAAERGREGRVEERNTCAVFHSRAVQSGKVSCVVSYSLYRTDTLRPDVVQFTQFDRLPCIVPCAADVRNASVCSVPHIGNRH</sequence>
<keyword evidence="3" id="KW-1185">Reference proteome</keyword>
<evidence type="ECO:0000313" key="3">
    <source>
        <dbReference type="Proteomes" id="UP000299102"/>
    </source>
</evidence>
<organism evidence="2 3">
    <name type="scientific">Eumeta variegata</name>
    <name type="common">Bagworm moth</name>
    <name type="synonym">Eumeta japonica</name>
    <dbReference type="NCBI Taxonomy" id="151549"/>
    <lineage>
        <taxon>Eukaryota</taxon>
        <taxon>Metazoa</taxon>
        <taxon>Ecdysozoa</taxon>
        <taxon>Arthropoda</taxon>
        <taxon>Hexapoda</taxon>
        <taxon>Insecta</taxon>
        <taxon>Pterygota</taxon>
        <taxon>Neoptera</taxon>
        <taxon>Endopterygota</taxon>
        <taxon>Lepidoptera</taxon>
        <taxon>Glossata</taxon>
        <taxon>Ditrysia</taxon>
        <taxon>Tineoidea</taxon>
        <taxon>Psychidae</taxon>
        <taxon>Oiketicinae</taxon>
        <taxon>Eumeta</taxon>
    </lineage>
</organism>
<dbReference type="Proteomes" id="UP000299102">
    <property type="component" value="Unassembled WGS sequence"/>
</dbReference>
<proteinExistence type="predicted"/>
<dbReference type="EMBL" id="BGZK01000237">
    <property type="protein sequence ID" value="GBP30790.1"/>
    <property type="molecule type" value="Genomic_DNA"/>
</dbReference>
<feature type="region of interest" description="Disordered" evidence="1">
    <location>
        <begin position="1"/>
        <end position="21"/>
    </location>
</feature>
<gene>
    <name evidence="2" type="ORF">EVAR_82532_1</name>
</gene>
<accession>A0A4C1UX31</accession>
<comment type="caution">
    <text evidence="2">The sequence shown here is derived from an EMBL/GenBank/DDBJ whole genome shotgun (WGS) entry which is preliminary data.</text>
</comment>
<dbReference type="AlphaFoldDB" id="A0A4C1UX31"/>
<reference evidence="2 3" key="1">
    <citation type="journal article" date="2019" name="Commun. Biol.">
        <title>The bagworm genome reveals a unique fibroin gene that provides high tensile strength.</title>
        <authorList>
            <person name="Kono N."/>
            <person name="Nakamura H."/>
            <person name="Ohtoshi R."/>
            <person name="Tomita M."/>
            <person name="Numata K."/>
            <person name="Arakawa K."/>
        </authorList>
    </citation>
    <scope>NUCLEOTIDE SEQUENCE [LARGE SCALE GENOMIC DNA]</scope>
</reference>